<reference evidence="3 4" key="2">
    <citation type="journal article" date="2012" name="Stand. Genomic Sci.">
        <title>Complete Genome Sequence of Clostridium clariflavum DSM 19732.</title>
        <authorList>
            <person name="Izquierdo J.A."/>
            <person name="Goodwin L."/>
            <person name="Davenport K.W."/>
            <person name="Teshima H."/>
            <person name="Bruce D."/>
            <person name="Detter C."/>
            <person name="Tapia R."/>
            <person name="Han S."/>
            <person name="Land M."/>
            <person name="Hauser L."/>
            <person name="Jeffries C.D."/>
            <person name="Han J."/>
            <person name="Pitluck S."/>
            <person name="Nolan M."/>
            <person name="Chen A."/>
            <person name="Huntemann M."/>
            <person name="Mavromatis K."/>
            <person name="Mikhailova N."/>
            <person name="Liolios K."/>
            <person name="Woyke T."/>
            <person name="Lynd L.R."/>
        </authorList>
    </citation>
    <scope>NUCLEOTIDE SEQUENCE [LARGE SCALE GENOMIC DNA]</scope>
    <source>
        <strain evidence="4">DSM 19732 / NBRC 101661 / EBR45</strain>
    </source>
</reference>
<evidence type="ECO:0000256" key="1">
    <source>
        <dbReference type="SAM" id="Phobius"/>
    </source>
</evidence>
<keyword evidence="1" id="KW-1133">Transmembrane helix</keyword>
<dbReference type="InterPro" id="IPR052549">
    <property type="entry name" value="SpmB"/>
</dbReference>
<dbReference type="OrthoDB" id="9805623at2"/>
<feature type="domain" description="Nucleoside transporter/FeoB GTPase Gate" evidence="2">
    <location>
        <begin position="45"/>
        <end position="147"/>
    </location>
</feature>
<feature type="transmembrane region" description="Helical" evidence="1">
    <location>
        <begin position="118"/>
        <end position="141"/>
    </location>
</feature>
<feature type="transmembrane region" description="Helical" evidence="1">
    <location>
        <begin position="153"/>
        <end position="175"/>
    </location>
</feature>
<dbReference type="InterPro" id="IPR011642">
    <property type="entry name" value="Gate_dom"/>
</dbReference>
<proteinExistence type="predicted"/>
<reference evidence="4" key="1">
    <citation type="submission" date="2011-12" db="EMBL/GenBank/DDBJ databases">
        <title>Complete sequence of Clostridium clariflavum DSM 19732.</title>
        <authorList>
            <consortium name="US DOE Joint Genome Institute"/>
            <person name="Lucas S."/>
            <person name="Han J."/>
            <person name="Lapidus A."/>
            <person name="Cheng J.-F."/>
            <person name="Goodwin L."/>
            <person name="Pitluck S."/>
            <person name="Peters L."/>
            <person name="Teshima H."/>
            <person name="Detter J.C."/>
            <person name="Han C."/>
            <person name="Tapia R."/>
            <person name="Land M."/>
            <person name="Hauser L."/>
            <person name="Kyrpides N."/>
            <person name="Ivanova N."/>
            <person name="Pagani I."/>
            <person name="Kitzmiller T."/>
            <person name="Lynd L."/>
            <person name="Izquierdo J."/>
            <person name="Woyke T."/>
        </authorList>
    </citation>
    <scope>NUCLEOTIDE SEQUENCE [LARGE SCALE GENOMIC DNA]</scope>
    <source>
        <strain evidence="4">DSM 19732 / NBRC 101661 / EBR45</strain>
    </source>
</reference>
<dbReference type="Proteomes" id="UP000005435">
    <property type="component" value="Chromosome"/>
</dbReference>
<evidence type="ECO:0000259" key="2">
    <source>
        <dbReference type="Pfam" id="PF07670"/>
    </source>
</evidence>
<dbReference type="Pfam" id="PF07670">
    <property type="entry name" value="Gate"/>
    <property type="match status" value="1"/>
</dbReference>
<dbReference type="PANTHER" id="PTHR35793:SF2">
    <property type="entry name" value="INNER MEMBRANE PROTEIN YJIG"/>
    <property type="match status" value="1"/>
</dbReference>
<dbReference type="AlphaFoldDB" id="G8LSU4"/>
<dbReference type="STRING" id="720554.Clocl_4021"/>
<evidence type="ECO:0000313" key="4">
    <source>
        <dbReference type="Proteomes" id="UP000005435"/>
    </source>
</evidence>
<dbReference type="HOGENOM" id="CLU_127717_0_0_9"/>
<organism evidence="3 4">
    <name type="scientific">Acetivibrio clariflavus (strain DSM 19732 / NBRC 101661 / EBR45)</name>
    <name type="common">Clostridium clariflavum</name>
    <dbReference type="NCBI Taxonomy" id="720554"/>
    <lineage>
        <taxon>Bacteria</taxon>
        <taxon>Bacillati</taxon>
        <taxon>Bacillota</taxon>
        <taxon>Clostridia</taxon>
        <taxon>Eubacteriales</taxon>
        <taxon>Oscillospiraceae</taxon>
        <taxon>Acetivibrio</taxon>
    </lineage>
</organism>
<protein>
    <submittedName>
        <fullName evidence="3">Putative membrane protein</fullName>
    </submittedName>
</protein>
<evidence type="ECO:0000313" key="3">
    <source>
        <dbReference type="EMBL" id="AEV70457.1"/>
    </source>
</evidence>
<keyword evidence="1" id="KW-0472">Membrane</keyword>
<accession>G8LSU4</accession>
<dbReference type="KEGG" id="ccl:Clocl_4021"/>
<sequence>MDIVSIMSSYAIPTIILFILAAGMYKEVKVYDVFVEGAKEGISTVVRIIPPLVGLLVAIGVFRASGALDLIVYALKPVTSFLRIPSETVPLVFLRPISGSASLALLSDILKNYGPDSFIGKLASTLTGTTETIFYTLAVYFGSVGIKKIRFTLVAALIADFVGIIAAVWICSFIFGG</sequence>
<dbReference type="GO" id="GO:0005886">
    <property type="term" value="C:plasma membrane"/>
    <property type="evidence" value="ECO:0007669"/>
    <property type="project" value="TreeGrafter"/>
</dbReference>
<keyword evidence="1" id="KW-0812">Transmembrane</keyword>
<dbReference type="RefSeq" id="WP_014256956.1">
    <property type="nucleotide sequence ID" value="NC_016627.1"/>
</dbReference>
<gene>
    <name evidence="3" type="ordered locus">Clocl_4021</name>
</gene>
<dbReference type="EMBL" id="CP003065">
    <property type="protein sequence ID" value="AEV70457.1"/>
    <property type="molecule type" value="Genomic_DNA"/>
</dbReference>
<dbReference type="PANTHER" id="PTHR35793">
    <property type="entry name" value="INNER MEMBRANE PROTEIN YJIG"/>
    <property type="match status" value="1"/>
</dbReference>
<feature type="transmembrane region" description="Helical" evidence="1">
    <location>
        <begin position="7"/>
        <end position="25"/>
    </location>
</feature>
<keyword evidence="4" id="KW-1185">Reference proteome</keyword>
<name>G8LSU4_ACECE</name>
<feature type="transmembrane region" description="Helical" evidence="1">
    <location>
        <begin position="52"/>
        <end position="75"/>
    </location>
</feature>
<dbReference type="eggNOG" id="COG0700">
    <property type="taxonomic scope" value="Bacteria"/>
</dbReference>